<feature type="active site" description="O-(5'-phospho-DNA)-serine intermediate" evidence="4 5">
    <location>
        <position position="10"/>
    </location>
</feature>
<dbReference type="InterPro" id="IPR006119">
    <property type="entry name" value="Resolv_N"/>
</dbReference>
<feature type="domain" description="Recombinase" evidence="8">
    <location>
        <begin position="162"/>
        <end position="290"/>
    </location>
</feature>
<dbReference type="InterPro" id="IPR006118">
    <property type="entry name" value="Recombinase_CS"/>
</dbReference>
<evidence type="ECO:0000256" key="1">
    <source>
        <dbReference type="ARBA" id="ARBA00022908"/>
    </source>
</evidence>
<keyword evidence="3" id="KW-0233">DNA recombination</keyword>
<dbReference type="Gene3D" id="3.90.1750.20">
    <property type="entry name" value="Putative Large Serine Recombinase, Chain B, Domain 2"/>
    <property type="match status" value="1"/>
</dbReference>
<organism evidence="9 10">
    <name type="scientific">Fervidicola ferrireducens</name>
    <dbReference type="NCBI Taxonomy" id="520764"/>
    <lineage>
        <taxon>Bacteria</taxon>
        <taxon>Bacillati</taxon>
        <taxon>Bacillota</taxon>
        <taxon>Clostridia</taxon>
        <taxon>Thermosediminibacterales</taxon>
        <taxon>Thermosediminibacteraceae</taxon>
        <taxon>Fervidicola</taxon>
    </lineage>
</organism>
<evidence type="ECO:0000256" key="4">
    <source>
        <dbReference type="PIRSR" id="PIRSR606118-50"/>
    </source>
</evidence>
<evidence type="ECO:0000256" key="6">
    <source>
        <dbReference type="SAM" id="Coils"/>
    </source>
</evidence>
<evidence type="ECO:0000313" key="9">
    <source>
        <dbReference type="EMBL" id="KXG77594.1"/>
    </source>
</evidence>
<dbReference type="GO" id="GO:0015074">
    <property type="term" value="P:DNA integration"/>
    <property type="evidence" value="ECO:0007669"/>
    <property type="project" value="UniProtKB-KW"/>
</dbReference>
<dbReference type="InParanoid" id="A0A140LAL9"/>
<gene>
    <name evidence="9" type="primary">hin</name>
    <name evidence="9" type="ORF">AN618_09640</name>
</gene>
<dbReference type="SMART" id="SM00857">
    <property type="entry name" value="Resolvase"/>
    <property type="match status" value="1"/>
</dbReference>
<comment type="caution">
    <text evidence="9">The sequence shown here is derived from an EMBL/GenBank/DDBJ whole genome shotgun (WGS) entry which is preliminary data.</text>
</comment>
<dbReference type="STRING" id="520764.AN618_09640"/>
<name>A0A140LAL9_9FIRM</name>
<dbReference type="PANTHER" id="PTHR30461">
    <property type="entry name" value="DNA-INVERTASE FROM LAMBDOID PROPHAGE"/>
    <property type="match status" value="1"/>
</dbReference>
<feature type="coiled-coil region" evidence="6">
    <location>
        <begin position="382"/>
        <end position="458"/>
    </location>
</feature>
<keyword evidence="10" id="KW-1185">Reference proteome</keyword>
<dbReference type="InterPro" id="IPR011109">
    <property type="entry name" value="DNA_bind_recombinase_dom"/>
</dbReference>
<evidence type="ECO:0000259" key="8">
    <source>
        <dbReference type="PROSITE" id="PS51737"/>
    </source>
</evidence>
<evidence type="ECO:0000259" key="7">
    <source>
        <dbReference type="PROSITE" id="PS51736"/>
    </source>
</evidence>
<dbReference type="GO" id="GO:0003677">
    <property type="term" value="F:DNA binding"/>
    <property type="evidence" value="ECO:0007669"/>
    <property type="project" value="UniProtKB-KW"/>
</dbReference>
<dbReference type="Pfam" id="PF07508">
    <property type="entry name" value="Recombinase"/>
    <property type="match status" value="1"/>
</dbReference>
<dbReference type="OrthoDB" id="1094757at2"/>
<dbReference type="PANTHER" id="PTHR30461:SF23">
    <property type="entry name" value="DNA RECOMBINASE-RELATED"/>
    <property type="match status" value="1"/>
</dbReference>
<dbReference type="InterPro" id="IPR038109">
    <property type="entry name" value="DNA_bind_recomb_sf"/>
</dbReference>
<dbReference type="RefSeq" id="WP_083515051.1">
    <property type="nucleotide sequence ID" value="NZ_LOED01000009.1"/>
</dbReference>
<dbReference type="Pfam" id="PF13408">
    <property type="entry name" value="Zn_ribbon_recom"/>
    <property type="match status" value="1"/>
</dbReference>
<dbReference type="Proteomes" id="UP000070427">
    <property type="component" value="Unassembled WGS sequence"/>
</dbReference>
<dbReference type="Pfam" id="PF00239">
    <property type="entry name" value="Resolvase"/>
    <property type="match status" value="1"/>
</dbReference>
<dbReference type="InterPro" id="IPR050639">
    <property type="entry name" value="SSR_resolvase"/>
</dbReference>
<dbReference type="Gene3D" id="3.40.50.1390">
    <property type="entry name" value="Resolvase, N-terminal catalytic domain"/>
    <property type="match status" value="1"/>
</dbReference>
<keyword evidence="2" id="KW-0238">DNA-binding</keyword>
<feature type="domain" description="Resolvase/invertase-type recombinase catalytic" evidence="7">
    <location>
        <begin position="2"/>
        <end position="148"/>
    </location>
</feature>
<dbReference type="GO" id="GO:0000150">
    <property type="term" value="F:DNA strand exchange activity"/>
    <property type="evidence" value="ECO:0007669"/>
    <property type="project" value="InterPro"/>
</dbReference>
<dbReference type="InterPro" id="IPR025827">
    <property type="entry name" value="Zn_ribbon_recom_dom"/>
</dbReference>
<proteinExistence type="predicted"/>
<accession>A0A140LAL9</accession>
<evidence type="ECO:0000256" key="2">
    <source>
        <dbReference type="ARBA" id="ARBA00023125"/>
    </source>
</evidence>
<sequence>MRAAIYARVSTEEQTKGYSIQDQIEKATQKAKELGATSITIFKDEGYSGADPNRPALQELISKVKQGFFDLVVCYDVDRWARDLYDQLAFAEIVEKYAKLEFVTHSRGDPDSPEDNLFFQMKGAFAQYERAKIKQRTMAGRYAKAHSGKIVIPGGWPGHPGPYGYIYNGDSENPQFEIVEHEAEIVRKMFYWIAKEGLGIGAVTIRLNEEKIPPPHGKQWYTSTVNRILHNEVYIGNFYNFKFKTEISEDRKRRYRKRSKDQWIKVQVPPIIPKELWEEAHAKIKENGIKTRVGRKHEYLMAGRIVCGFCGRKYYTTPQSGKPYYRCSGKKRIVSLETCKSPILPAHTNRKTLGVDDIVWAAVKERLKNPDIIIEELKKLASERITEETDAIKEKIKEKRNRLSQLERQKDRLIDLYLNNIITKEDLSRRIEPINKQIDALMEEIRIEEMKLEEMEFEKKHPLRFEEVIKKYSEHLETLTFKEKREIIDMLDITVTVKPGGEVEINWPFEENITCGNYINIGYCGTSGHGGQGVAGAGESSYKKSGF</sequence>
<evidence type="ECO:0000313" key="10">
    <source>
        <dbReference type="Proteomes" id="UP000070427"/>
    </source>
</evidence>
<keyword evidence="1" id="KW-0229">DNA integration</keyword>
<dbReference type="CDD" id="cd00338">
    <property type="entry name" value="Ser_Recombinase"/>
    <property type="match status" value="1"/>
</dbReference>
<dbReference type="EMBL" id="LOED01000009">
    <property type="protein sequence ID" value="KXG77594.1"/>
    <property type="molecule type" value="Genomic_DNA"/>
</dbReference>
<evidence type="ECO:0000256" key="5">
    <source>
        <dbReference type="PROSITE-ProRule" id="PRU10137"/>
    </source>
</evidence>
<dbReference type="AlphaFoldDB" id="A0A140LAL9"/>
<protein>
    <submittedName>
        <fullName evidence="9">DNA-invertase hin</fullName>
    </submittedName>
</protein>
<dbReference type="InterPro" id="IPR036162">
    <property type="entry name" value="Resolvase-like_N_sf"/>
</dbReference>
<keyword evidence="6" id="KW-0175">Coiled coil</keyword>
<evidence type="ECO:0000256" key="3">
    <source>
        <dbReference type="ARBA" id="ARBA00023172"/>
    </source>
</evidence>
<dbReference type="PROSITE" id="PS51737">
    <property type="entry name" value="RECOMBINASE_DNA_BIND"/>
    <property type="match status" value="1"/>
</dbReference>
<dbReference type="SUPFAM" id="SSF53041">
    <property type="entry name" value="Resolvase-like"/>
    <property type="match status" value="1"/>
</dbReference>
<reference evidence="9 10" key="1">
    <citation type="submission" date="2015-12" db="EMBL/GenBank/DDBJ databases">
        <title>Draft genome sequnece of Fervidicola ferrireducens strain Y170.</title>
        <authorList>
            <person name="Patel B.K."/>
        </authorList>
    </citation>
    <scope>NUCLEOTIDE SEQUENCE [LARGE SCALE GENOMIC DNA]</scope>
    <source>
        <strain evidence="9 10">Y170</strain>
    </source>
</reference>
<dbReference type="PROSITE" id="PS00397">
    <property type="entry name" value="RECOMBINASES_1"/>
    <property type="match status" value="1"/>
</dbReference>
<dbReference type="PROSITE" id="PS51736">
    <property type="entry name" value="RECOMBINASES_3"/>
    <property type="match status" value="1"/>
</dbReference>